<proteinExistence type="predicted"/>
<feature type="domain" description="F-box" evidence="4">
    <location>
        <begin position="24"/>
        <end position="72"/>
    </location>
</feature>
<dbReference type="InterPro" id="IPR001810">
    <property type="entry name" value="F-box_dom"/>
</dbReference>
<feature type="region of interest" description="Disordered" evidence="3">
    <location>
        <begin position="615"/>
        <end position="637"/>
    </location>
</feature>
<dbReference type="AlphaFoldDB" id="L8HB01"/>
<dbReference type="GeneID" id="14923625"/>
<dbReference type="RefSeq" id="XP_004367760.1">
    <property type="nucleotide sequence ID" value="XM_004367703.1"/>
</dbReference>
<keyword evidence="6" id="KW-1185">Reference proteome</keyword>
<organism evidence="5 6">
    <name type="scientific">Acanthamoeba castellanii (strain ATCC 30010 / Neff)</name>
    <dbReference type="NCBI Taxonomy" id="1257118"/>
    <lineage>
        <taxon>Eukaryota</taxon>
        <taxon>Amoebozoa</taxon>
        <taxon>Discosea</taxon>
        <taxon>Longamoebia</taxon>
        <taxon>Centramoebida</taxon>
        <taxon>Acanthamoebidae</taxon>
        <taxon>Acanthamoeba</taxon>
    </lineage>
</organism>
<dbReference type="SUPFAM" id="SSF81383">
    <property type="entry name" value="F-box domain"/>
    <property type="match status" value="1"/>
</dbReference>
<dbReference type="InterPro" id="IPR032675">
    <property type="entry name" value="LRR_dom_sf"/>
</dbReference>
<dbReference type="Gene3D" id="3.80.10.10">
    <property type="entry name" value="Ribonuclease Inhibitor"/>
    <property type="match status" value="1"/>
</dbReference>
<dbReference type="InterPro" id="IPR003591">
    <property type="entry name" value="Leu-rich_rpt_typical-subtyp"/>
</dbReference>
<evidence type="ECO:0000259" key="4">
    <source>
        <dbReference type="PROSITE" id="PS50181"/>
    </source>
</evidence>
<dbReference type="OrthoDB" id="1053178at2759"/>
<dbReference type="SMART" id="SM00369">
    <property type="entry name" value="LRR_TYP"/>
    <property type="match status" value="5"/>
</dbReference>
<dbReference type="PANTHER" id="PTHR48051">
    <property type="match status" value="1"/>
</dbReference>
<reference evidence="5 6" key="1">
    <citation type="journal article" date="2013" name="Genome Biol.">
        <title>Genome of Acanthamoeba castellanii highlights extensive lateral gene transfer and early evolution of tyrosine kinase signaling.</title>
        <authorList>
            <person name="Clarke M."/>
            <person name="Lohan A.J."/>
            <person name="Liu B."/>
            <person name="Lagkouvardos I."/>
            <person name="Roy S."/>
            <person name="Zafar N."/>
            <person name="Bertelli C."/>
            <person name="Schilde C."/>
            <person name="Kianianmomeni A."/>
            <person name="Burglin T.R."/>
            <person name="Frech C."/>
            <person name="Turcotte B."/>
            <person name="Kopec K.O."/>
            <person name="Synnott J.M."/>
            <person name="Choo C."/>
            <person name="Paponov I."/>
            <person name="Finkler A."/>
            <person name="Soon Heng Tan C."/>
            <person name="Hutchins A.P."/>
            <person name="Weinmeier T."/>
            <person name="Rattei T."/>
            <person name="Chu J.S."/>
            <person name="Gimenez G."/>
            <person name="Irimia M."/>
            <person name="Rigden D.J."/>
            <person name="Fitzpatrick D.A."/>
            <person name="Lorenzo-Morales J."/>
            <person name="Bateman A."/>
            <person name="Chiu C.H."/>
            <person name="Tang P."/>
            <person name="Hegemann P."/>
            <person name="Fromm H."/>
            <person name="Raoult D."/>
            <person name="Greub G."/>
            <person name="Miranda-Saavedra D."/>
            <person name="Chen N."/>
            <person name="Nash P."/>
            <person name="Ginger M.L."/>
            <person name="Horn M."/>
            <person name="Schaap P."/>
            <person name="Caler L."/>
            <person name="Loftus B."/>
        </authorList>
    </citation>
    <scope>NUCLEOTIDE SEQUENCE [LARGE SCALE GENOMIC DNA]</scope>
    <source>
        <strain evidence="5 6">Neff</strain>
    </source>
</reference>
<dbReference type="Pfam" id="PF13855">
    <property type="entry name" value="LRR_8"/>
    <property type="match status" value="1"/>
</dbReference>
<dbReference type="Gene3D" id="1.20.1280.50">
    <property type="match status" value="1"/>
</dbReference>
<dbReference type="InterPro" id="IPR001611">
    <property type="entry name" value="Leu-rich_rpt"/>
</dbReference>
<dbReference type="PANTHER" id="PTHR48051:SF1">
    <property type="entry name" value="RAS SUPPRESSOR PROTEIN 1"/>
    <property type="match status" value="1"/>
</dbReference>
<evidence type="ECO:0000313" key="5">
    <source>
        <dbReference type="EMBL" id="ELR22679.1"/>
    </source>
</evidence>
<evidence type="ECO:0000256" key="2">
    <source>
        <dbReference type="ARBA" id="ARBA00022737"/>
    </source>
</evidence>
<dbReference type="KEGG" id="acan:ACA1_080980"/>
<dbReference type="GO" id="GO:0005737">
    <property type="term" value="C:cytoplasm"/>
    <property type="evidence" value="ECO:0007669"/>
    <property type="project" value="TreeGrafter"/>
</dbReference>
<dbReference type="SUPFAM" id="SSF52058">
    <property type="entry name" value="L domain-like"/>
    <property type="match status" value="1"/>
</dbReference>
<keyword evidence="1" id="KW-0433">Leucine-rich repeat</keyword>
<dbReference type="PROSITE" id="PS51450">
    <property type="entry name" value="LRR"/>
    <property type="match status" value="1"/>
</dbReference>
<evidence type="ECO:0000256" key="3">
    <source>
        <dbReference type="SAM" id="MobiDB-lite"/>
    </source>
</evidence>
<gene>
    <name evidence="5" type="ORF">ACA1_080980</name>
</gene>
<dbReference type="InterPro" id="IPR036047">
    <property type="entry name" value="F-box-like_dom_sf"/>
</dbReference>
<dbReference type="Proteomes" id="UP000011083">
    <property type="component" value="Unassembled WGS sequence"/>
</dbReference>
<dbReference type="EMBL" id="KB007874">
    <property type="protein sequence ID" value="ELR22679.1"/>
    <property type="molecule type" value="Genomic_DNA"/>
</dbReference>
<keyword evidence="2" id="KW-0677">Repeat</keyword>
<sequence>MDGKQFLIEMEASEVESQLESALPRELVLGEPFLLLHILSFLPAADLGRATLVCRHFYAVGAQDGDYLWRNLLAQDRKLEDWRDVRRKETARAYVTNDRLFARAWQSGDLQVVTLSGHKICKLESCGPFLIGFKMVERTSPEIMVWDFFRERQGPVAPLGLPGGSRLQFVGSPVPLHIIPSLNPPVHLRVERRRDDMEADDVESEVQHLVVGTFHTNLYHSLRNDWPTTPIALTRSNTSYQPYEGEEDKHIVEPYPLETNKVVLNSCQFTEFPSGNAAPSRTAKLVATLPRHSRWTSKPVLHHLDLRFNKITAIPDSVFQRLSNIRVLILSNNRFASYPTAITHLKDTLEFLDIGDNNIPIIPPVIAALTNLTFLRLSKNPINESPLPDQLGLLTKLQNLRLYKTGISEVPRCVTRLVNLMELDFGECNLRELPEGITALTKLRILRLDNNKLNHLPEHLFDALDLTELTSADNLGISTAGVEERMRDAVKRHSEERVDREIKGEFDYSDESNYYQGIRVYDLATGAALRTFGRRGDYLYHVTRQLPCYVTPTPANAGPPPLPAAQLVFNRSSSSTSLSSSGDGGQRPSALLATTGSIEGGATFWDALQGRALHMFTPHTPPESDTDEEPQLQSHSPKIPPLILTFNIDELLILYDQTTFSVYDLATSTMLHERVCVVETPADTEQTSTTARQLIKTMRALDGVIFVHLKNPNRFSLLFLPP</sequence>
<evidence type="ECO:0000256" key="1">
    <source>
        <dbReference type="ARBA" id="ARBA00022614"/>
    </source>
</evidence>
<dbReference type="VEuPathDB" id="AmoebaDB:ACA1_080980"/>
<accession>L8HB01</accession>
<dbReference type="STRING" id="1257118.L8HB01"/>
<name>L8HB01_ACACF</name>
<dbReference type="InterPro" id="IPR050216">
    <property type="entry name" value="LRR_domain-containing"/>
</dbReference>
<protein>
    <submittedName>
        <fullName evidence="5">Leucine rich repeat domain containing protein</fullName>
    </submittedName>
</protein>
<dbReference type="Pfam" id="PF12937">
    <property type="entry name" value="F-box-like"/>
    <property type="match status" value="1"/>
</dbReference>
<dbReference type="PROSITE" id="PS50181">
    <property type="entry name" value="FBOX"/>
    <property type="match status" value="1"/>
</dbReference>
<evidence type="ECO:0000313" key="6">
    <source>
        <dbReference type="Proteomes" id="UP000011083"/>
    </source>
</evidence>